<gene>
    <name evidence="8" type="ORF">KSW38_00470</name>
</gene>
<evidence type="ECO:0000256" key="4">
    <source>
        <dbReference type="ARBA" id="ARBA00022989"/>
    </source>
</evidence>
<protein>
    <submittedName>
        <fullName evidence="8">MFS transporter</fullName>
    </submittedName>
</protein>
<keyword evidence="9" id="KW-1185">Reference proteome</keyword>
<comment type="caution">
    <text evidence="8">The sequence shown here is derived from an EMBL/GenBank/DDBJ whole genome shotgun (WGS) entry which is preliminary data.</text>
</comment>
<dbReference type="EMBL" id="JAHOPC010000001">
    <property type="protein sequence ID" value="MBU8864770.1"/>
    <property type="molecule type" value="Genomic_DNA"/>
</dbReference>
<evidence type="ECO:0000313" key="9">
    <source>
        <dbReference type="Proteomes" id="UP000824166"/>
    </source>
</evidence>
<sequence>MISQNDSTAVPKERPPASAERVQRLGTSGAMFMFLLILLAYSVNAMDRMVFPVLLTEVRTEYGFGLPEAGLQSTLFALGMGLTGIPAGMALRRVNRKHVLIMGTVLFSIATVLTVLSAGFWDMLLWRVLSGVGEALQLVAILTVATHAFPRHRGIAIGSVNVAFATGALVGPNLGVFLHQEFDSWRAPMIAFGAIGIVAALLVAVFVRSSFTERRSVQETTHYVGGATSFFSRNPLILAVITLLFGLIDFGYIGMYASFLIEHLHFKQADAALAVGLSGLAAFASPLGGWLVDRLTPKIAITSLSVAQAVCGAALFAGPATVAWQAVWSFLFGLVASSGLYVGLVASLVKSMNESHSSRASGLFTTCIYTAAGFAGLAFSLLVGSTDWSTAGLVQITGLSLASGLLALALRTADFSRLAPSATVPDPIATTQE</sequence>
<dbReference type="InterPro" id="IPR020846">
    <property type="entry name" value="MFS_dom"/>
</dbReference>
<dbReference type="PANTHER" id="PTHR43124:SF3">
    <property type="entry name" value="CHLORAMPHENICOL EFFLUX PUMP RV0191"/>
    <property type="match status" value="1"/>
</dbReference>
<evidence type="ECO:0000256" key="1">
    <source>
        <dbReference type="ARBA" id="ARBA00004651"/>
    </source>
</evidence>
<keyword evidence="4 6" id="KW-1133">Transmembrane helix</keyword>
<feature type="transmembrane region" description="Helical" evidence="6">
    <location>
        <begin position="388"/>
        <end position="410"/>
    </location>
</feature>
<keyword evidence="2" id="KW-1003">Cell membrane</keyword>
<feature type="transmembrane region" description="Helical" evidence="6">
    <location>
        <begin position="98"/>
        <end position="118"/>
    </location>
</feature>
<proteinExistence type="predicted"/>
<dbReference type="RefSeq" id="WP_216921385.1">
    <property type="nucleotide sequence ID" value="NZ_JAHOPC010000001.1"/>
</dbReference>
<feature type="transmembrane region" description="Helical" evidence="6">
    <location>
        <begin position="157"/>
        <end position="179"/>
    </location>
</feature>
<feature type="transmembrane region" description="Helical" evidence="6">
    <location>
        <begin position="299"/>
        <end position="320"/>
    </location>
</feature>
<feature type="domain" description="Major facilitator superfamily (MFS) profile" evidence="7">
    <location>
        <begin position="33"/>
        <end position="415"/>
    </location>
</feature>
<keyword evidence="5 6" id="KW-0472">Membrane</keyword>
<reference evidence="8 9" key="1">
    <citation type="submission" date="2021-06" db="EMBL/GenBank/DDBJ databases">
        <authorList>
            <person name="Jeong J.W."/>
        </authorList>
    </citation>
    <scope>NUCLEOTIDE SEQUENCE [LARGE SCALE GENOMIC DNA]</scope>
    <source>
        <strain evidence="8 9">MMS21-TAE1-1</strain>
    </source>
</reference>
<dbReference type="PANTHER" id="PTHR43124">
    <property type="entry name" value="PURINE EFFLUX PUMP PBUE"/>
    <property type="match status" value="1"/>
</dbReference>
<evidence type="ECO:0000259" key="7">
    <source>
        <dbReference type="PROSITE" id="PS50850"/>
    </source>
</evidence>
<feature type="transmembrane region" description="Helical" evidence="6">
    <location>
        <begin position="185"/>
        <end position="207"/>
    </location>
</feature>
<evidence type="ECO:0000256" key="5">
    <source>
        <dbReference type="ARBA" id="ARBA00023136"/>
    </source>
</evidence>
<feature type="transmembrane region" description="Helical" evidence="6">
    <location>
        <begin position="30"/>
        <end position="51"/>
    </location>
</feature>
<evidence type="ECO:0000313" key="8">
    <source>
        <dbReference type="EMBL" id="MBU8864770.1"/>
    </source>
</evidence>
<dbReference type="InterPro" id="IPR011701">
    <property type="entry name" value="MFS"/>
</dbReference>
<comment type="subcellular location">
    <subcellularLocation>
        <location evidence="1">Cell membrane</location>
        <topology evidence="1">Multi-pass membrane protein</topology>
    </subcellularLocation>
</comment>
<evidence type="ECO:0000256" key="3">
    <source>
        <dbReference type="ARBA" id="ARBA00022692"/>
    </source>
</evidence>
<feature type="transmembrane region" description="Helical" evidence="6">
    <location>
        <begin position="124"/>
        <end position="145"/>
    </location>
</feature>
<dbReference type="InterPro" id="IPR050189">
    <property type="entry name" value="MFS_Efflux_Transporters"/>
</dbReference>
<feature type="transmembrane region" description="Helical" evidence="6">
    <location>
        <begin position="361"/>
        <end position="382"/>
    </location>
</feature>
<dbReference type="Proteomes" id="UP000824166">
    <property type="component" value="Unassembled WGS sequence"/>
</dbReference>
<feature type="transmembrane region" description="Helical" evidence="6">
    <location>
        <begin position="71"/>
        <end position="91"/>
    </location>
</feature>
<accession>A0ABS6HZ49</accession>
<organism evidence="8 9">
    <name type="scientific">Paenarthrobacter aromaticivorans</name>
    <dbReference type="NCBI Taxonomy" id="2849150"/>
    <lineage>
        <taxon>Bacteria</taxon>
        <taxon>Bacillati</taxon>
        <taxon>Actinomycetota</taxon>
        <taxon>Actinomycetes</taxon>
        <taxon>Micrococcales</taxon>
        <taxon>Micrococcaceae</taxon>
        <taxon>Paenarthrobacter</taxon>
    </lineage>
</organism>
<keyword evidence="3 6" id="KW-0812">Transmembrane</keyword>
<dbReference type="PROSITE" id="PS50850">
    <property type="entry name" value="MFS"/>
    <property type="match status" value="1"/>
</dbReference>
<feature type="transmembrane region" description="Helical" evidence="6">
    <location>
        <begin position="236"/>
        <end position="259"/>
    </location>
</feature>
<dbReference type="Pfam" id="PF07690">
    <property type="entry name" value="MFS_1"/>
    <property type="match status" value="1"/>
</dbReference>
<feature type="transmembrane region" description="Helical" evidence="6">
    <location>
        <begin position="271"/>
        <end position="292"/>
    </location>
</feature>
<feature type="transmembrane region" description="Helical" evidence="6">
    <location>
        <begin position="326"/>
        <end position="349"/>
    </location>
</feature>
<name>A0ABS6HZ49_9MICC</name>
<evidence type="ECO:0000256" key="6">
    <source>
        <dbReference type="SAM" id="Phobius"/>
    </source>
</evidence>
<evidence type="ECO:0000256" key="2">
    <source>
        <dbReference type="ARBA" id="ARBA00022475"/>
    </source>
</evidence>